<dbReference type="PANTHER" id="PTHR40396:SF1">
    <property type="entry name" value="ATPASE AAA-TYPE CORE DOMAIN-CONTAINING PROTEIN"/>
    <property type="match status" value="1"/>
</dbReference>
<accession>A0A3G9G519</accession>
<dbReference type="SUPFAM" id="SSF52540">
    <property type="entry name" value="P-loop containing nucleoside triphosphate hydrolases"/>
    <property type="match status" value="1"/>
</dbReference>
<evidence type="ECO:0000313" key="3">
    <source>
        <dbReference type="Proteomes" id="UP000278756"/>
    </source>
</evidence>
<dbReference type="EMBL" id="AP018828">
    <property type="protein sequence ID" value="BBF81867.1"/>
    <property type="molecule type" value="Genomic_DNA"/>
</dbReference>
<reference evidence="3" key="1">
    <citation type="journal article" date="2017" name="Biotechnol. Biofuels">
        <title>Evaluation of environmental bacterial communities as a factor affecting the growth of duckweed Lemna minor.</title>
        <authorList>
            <person name="Ishizawa H."/>
            <person name="Kuroda M."/>
            <person name="Morikawa M."/>
            <person name="Ike M."/>
        </authorList>
    </citation>
    <scope>NUCLEOTIDE SEQUENCE [LARGE SCALE GENOMIC DNA]</scope>
    <source>
        <strain evidence="3">M6</strain>
    </source>
</reference>
<organism evidence="2 3">
    <name type="scientific">Asticcacaulis excentricus</name>
    <dbReference type="NCBI Taxonomy" id="78587"/>
    <lineage>
        <taxon>Bacteria</taxon>
        <taxon>Pseudomonadati</taxon>
        <taxon>Pseudomonadota</taxon>
        <taxon>Alphaproteobacteria</taxon>
        <taxon>Caulobacterales</taxon>
        <taxon>Caulobacteraceae</taxon>
        <taxon>Asticcacaulis</taxon>
    </lineage>
</organism>
<dbReference type="GO" id="GO:0005524">
    <property type="term" value="F:ATP binding"/>
    <property type="evidence" value="ECO:0007669"/>
    <property type="project" value="InterPro"/>
</dbReference>
<dbReference type="RefSeq" id="WP_172961252.1">
    <property type="nucleotide sequence ID" value="NZ_AP018828.1"/>
</dbReference>
<dbReference type="Proteomes" id="UP000278756">
    <property type="component" value="Chromosome 2"/>
</dbReference>
<name>A0A3G9G519_9CAUL</name>
<feature type="domain" description="ATPase AAA-type core" evidence="1">
    <location>
        <begin position="243"/>
        <end position="356"/>
    </location>
</feature>
<dbReference type="InterPro" id="IPR003959">
    <property type="entry name" value="ATPase_AAA_core"/>
</dbReference>
<dbReference type="GO" id="GO:0016887">
    <property type="term" value="F:ATP hydrolysis activity"/>
    <property type="evidence" value="ECO:0007669"/>
    <property type="project" value="InterPro"/>
</dbReference>
<dbReference type="Pfam" id="PF13304">
    <property type="entry name" value="AAA_21"/>
    <property type="match status" value="2"/>
</dbReference>
<dbReference type="AlphaFoldDB" id="A0A3G9G519"/>
<dbReference type="Gene3D" id="3.40.50.300">
    <property type="entry name" value="P-loop containing nucleotide triphosphate hydrolases"/>
    <property type="match status" value="1"/>
</dbReference>
<gene>
    <name evidence="2" type="ORF">EM6_2475</name>
</gene>
<reference evidence="3" key="2">
    <citation type="journal article" date="2017" name="Plant Physiol. Biochem.">
        <title>Differential oxidative and antioxidative response of duckweed Lemna minor toward plant growth promoting/inhibiting bacteria.</title>
        <authorList>
            <person name="Ishizawa H."/>
            <person name="Kuroda M."/>
            <person name="Morikawa M."/>
            <person name="Ike M."/>
        </authorList>
    </citation>
    <scope>NUCLEOTIDE SEQUENCE [LARGE SCALE GENOMIC DNA]</scope>
    <source>
        <strain evidence="3">M6</strain>
    </source>
</reference>
<evidence type="ECO:0000313" key="2">
    <source>
        <dbReference type="EMBL" id="BBF81867.1"/>
    </source>
</evidence>
<sequence length="432" mass="48771">MIIDFTVRNFRSIAEEQVFSLHAEKVGKYHLDNVAYPDDKTAVLKVGAIYGPNASGKSNLLLAMVGLCWLVDQSAELKEGEVIPPYEPYALDADRKSSPIEFEIEFVASDKVRYRYSISYNAFEIISESLDSFLGRSRSNLFTRKKGDTWETMYLGSNLRGKVRRIPFFKNNSYVAKAGRTAGAPESLRAVFKYFDDLMYIGTEVSGTFTPVFLQEEENIHTVSRILSAIDTGVTGITCEEQEVQNASIFDSLPKKIRDRLLEEAKLKFTFWHKSDQGDPFPMDFKYESSGTKKLFHFIPIVIFTIARGGVLIVDELEASLHPHIAALFVKIFNDPDVNATNAQLIFTTHNTGLLDSQVMRRDQIWFVRKDAGSSTFYCLDEFDKKIVTPQSPIDEWYDEGRFGAVPKINYGAVADQLASAIYEAVDEHAEA</sequence>
<dbReference type="InterPro" id="IPR027417">
    <property type="entry name" value="P-loop_NTPase"/>
</dbReference>
<protein>
    <submittedName>
        <fullName evidence="2">Putative abortive infection protein</fullName>
    </submittedName>
</protein>
<proteinExistence type="predicted"/>
<dbReference type="PANTHER" id="PTHR40396">
    <property type="entry name" value="ATPASE-LIKE PROTEIN"/>
    <property type="match status" value="1"/>
</dbReference>
<evidence type="ECO:0000259" key="1">
    <source>
        <dbReference type="Pfam" id="PF13304"/>
    </source>
</evidence>
<feature type="domain" description="ATPase AAA-type core" evidence="1">
    <location>
        <begin position="48"/>
        <end position="152"/>
    </location>
</feature>